<accession>A0AAD8YE46</accession>
<gene>
    <name evidence="1" type="ORF">QTG54_004671</name>
</gene>
<proteinExistence type="predicted"/>
<keyword evidence="2" id="KW-1185">Reference proteome</keyword>
<name>A0AAD8YE46_9STRA</name>
<evidence type="ECO:0000313" key="2">
    <source>
        <dbReference type="Proteomes" id="UP001224775"/>
    </source>
</evidence>
<sequence>MATFEVGINTLTDVTALSNIALDVRDMASNLKSGDLLVAQRIYTQGANSALYDVFGEETLDKLTLKSMGQAGSGQWMDDPSFTFQMLGLSSVQDSAAEAISKHSNYADYYISTLLNDQTTADNAAAAQATTILTVHINAIHKLWEGFIDCTMVQKGYNPEEDQTGKIDPKRKYDEFVALYVGAGQVLGPTWEGYLLYALAQAASKKFDTVDENGESLVNKEIRGYTNGYSESCRRRLLQTGRVNLRTLDDQQRIIAKMNLSMMQMLIDSMHNENHFYLVPIYARAIIPQLSQCRTSIQRKLKSYLLDKEYERDDFSRILPLLQQSYDCLGFSCEQVGAYSSDKVAECGDYTKNHPMAGFVPKVDVQTISKVDLDMHAIRQLLKFPTGDDNIIPQMYYKHGRAAVINEDKYAYDVQSLQEMARSSIVEQWSPYYSDYVSYHGQEFYADTVIMNEFKRNAGTDTQQDALLLSWMQLGVVTEYLMGLLGSADQMCEGSTDEDPTKWWDAFAATYIGSLEGIDLGGSDQTIDGFMLWNVANRRAVSFDTQNDDYYADINNEMLELLFAGQAQLLRNDCNNFAKTVSRALHLMVIPLIQSVIWYAIKNEGLIASSNDDGLVIGEVAAKSVLPIVNKFDPNAARIIERNMVRSDDNFVPVVDGPQAVANAFYLVLDEIGWGCDYVGHADGVEACQLESATGPRNNGSSKQGAVTILALLANTIFWGYSAWLS</sequence>
<evidence type="ECO:0000313" key="1">
    <source>
        <dbReference type="EMBL" id="KAK1744138.1"/>
    </source>
</evidence>
<dbReference type="Proteomes" id="UP001224775">
    <property type="component" value="Unassembled WGS sequence"/>
</dbReference>
<dbReference type="AlphaFoldDB" id="A0AAD8YE46"/>
<organism evidence="1 2">
    <name type="scientific">Skeletonema marinoi</name>
    <dbReference type="NCBI Taxonomy" id="267567"/>
    <lineage>
        <taxon>Eukaryota</taxon>
        <taxon>Sar</taxon>
        <taxon>Stramenopiles</taxon>
        <taxon>Ochrophyta</taxon>
        <taxon>Bacillariophyta</taxon>
        <taxon>Coscinodiscophyceae</taxon>
        <taxon>Thalassiosirophycidae</taxon>
        <taxon>Thalassiosirales</taxon>
        <taxon>Skeletonemataceae</taxon>
        <taxon>Skeletonema</taxon>
        <taxon>Skeletonema marinoi-dohrnii complex</taxon>
    </lineage>
</organism>
<protein>
    <submittedName>
        <fullName evidence="1">Uncharacterized protein</fullName>
    </submittedName>
</protein>
<comment type="caution">
    <text evidence="1">The sequence shown here is derived from an EMBL/GenBank/DDBJ whole genome shotgun (WGS) entry which is preliminary data.</text>
</comment>
<dbReference type="EMBL" id="JATAAI010000007">
    <property type="protein sequence ID" value="KAK1744138.1"/>
    <property type="molecule type" value="Genomic_DNA"/>
</dbReference>
<reference evidence="1" key="1">
    <citation type="submission" date="2023-06" db="EMBL/GenBank/DDBJ databases">
        <title>Survivors Of The Sea: Transcriptome response of Skeletonema marinoi to long-term dormancy.</title>
        <authorList>
            <person name="Pinder M.I.M."/>
            <person name="Kourtchenko O."/>
            <person name="Robertson E.K."/>
            <person name="Larsson T."/>
            <person name="Maumus F."/>
            <person name="Osuna-Cruz C.M."/>
            <person name="Vancaester E."/>
            <person name="Stenow R."/>
            <person name="Vandepoele K."/>
            <person name="Ploug H."/>
            <person name="Bruchert V."/>
            <person name="Godhe A."/>
            <person name="Topel M."/>
        </authorList>
    </citation>
    <scope>NUCLEOTIDE SEQUENCE</scope>
    <source>
        <strain evidence="1">R05AC</strain>
    </source>
</reference>